<dbReference type="InterPro" id="IPR001810">
    <property type="entry name" value="F-box_dom"/>
</dbReference>
<dbReference type="InterPro" id="IPR042508">
    <property type="entry name" value="FBXW5"/>
</dbReference>
<feature type="domain" description="F-box" evidence="1">
    <location>
        <begin position="3"/>
        <end position="49"/>
    </location>
</feature>
<evidence type="ECO:0000259" key="1">
    <source>
        <dbReference type="PROSITE" id="PS50181"/>
    </source>
</evidence>
<keyword evidence="2" id="KW-1185">Reference proteome</keyword>
<dbReference type="InterPro" id="IPR036322">
    <property type="entry name" value="WD40_repeat_dom_sf"/>
</dbReference>
<dbReference type="PANTHER" id="PTHR20995:SF17">
    <property type="entry name" value="F-BOX_WD REPEAT-CONTAINING PROTEIN 5"/>
    <property type="match status" value="1"/>
</dbReference>
<protein>
    <recommendedName>
        <fullName evidence="1">F-box domain-containing protein</fullName>
    </recommendedName>
</protein>
<dbReference type="SMART" id="SM00256">
    <property type="entry name" value="FBOX"/>
    <property type="match status" value="1"/>
</dbReference>
<dbReference type="GO" id="GO:0080008">
    <property type="term" value="C:Cul4-RING E3 ubiquitin ligase complex"/>
    <property type="evidence" value="ECO:0007669"/>
    <property type="project" value="InterPro"/>
</dbReference>
<dbReference type="PANTHER" id="PTHR20995">
    <property type="entry name" value="F-BOX/WD REPEAT-CONTAINING PROTEIN 5"/>
    <property type="match status" value="1"/>
</dbReference>
<evidence type="ECO:0000313" key="2">
    <source>
        <dbReference type="Proteomes" id="UP000887575"/>
    </source>
</evidence>
<dbReference type="WBParaSite" id="MBELARI_LOCUS7523">
    <property type="protein sequence ID" value="MBELARI_LOCUS7523"/>
    <property type="gene ID" value="MBELARI_LOCUS7523"/>
</dbReference>
<dbReference type="SUPFAM" id="SSF50978">
    <property type="entry name" value="WD40 repeat-like"/>
    <property type="match status" value="1"/>
</dbReference>
<dbReference type="SUPFAM" id="SSF81383">
    <property type="entry name" value="F-box domain"/>
    <property type="match status" value="1"/>
</dbReference>
<dbReference type="PROSITE" id="PS50181">
    <property type="entry name" value="FBOX"/>
    <property type="match status" value="1"/>
</dbReference>
<sequence>MNCPQWDQLLEHLLEEILSNLSAKDLAKAGGVNRHWYIVSRNDRLWKGVFNEKYPLWLDEKVKITDSFFDEYVFFKNDLPKTKVQIVDDFETELSAVAFSLTGRYFGVTGVNGMFWLCLSDSMEFFHERDLNEYLSWRTADRIDFSPDESRVLVNGIRNDGKREFASFSINSESLSVHYICRVICSPEDFRGCWFDNQFVISAEFYKFNIPTAFGTSISQLWLCSVPKDKSSIADTIVCPFVRFLNRTGYVKQVLVAQKVSARFRRILQLAEEAKWEGTSLAEKLLELKTRAEIGCEDGEKELNALKRLLDLESDCSLCFSQHNPTPSTSNGEIWIQKEMSIDCNCVCHHPEDRLLIYVTGGLSERLNFKMITPEFIWKVLNLKSIEVDDEEENDTDGIDYVLKRVHHPDHYIEMPGTIHDIQLSSDQKVLMVALETVVEDDQGNVIGTQLEHRQVDLGKMIFEPKHTYGKTGTLAACTSENLIVSSHETEVTIWSRDYGGEPLIHLQHDEKVSRIAVHPRNSMILACVRKDLHVWTI</sequence>
<dbReference type="Gene3D" id="1.20.1280.50">
    <property type="match status" value="1"/>
</dbReference>
<proteinExistence type="predicted"/>
<name>A0AAF3FN60_9BILA</name>
<reference evidence="3" key="1">
    <citation type="submission" date="2024-02" db="UniProtKB">
        <authorList>
            <consortium name="WormBaseParasite"/>
        </authorList>
    </citation>
    <scope>IDENTIFICATION</scope>
</reference>
<dbReference type="Proteomes" id="UP000887575">
    <property type="component" value="Unassembled WGS sequence"/>
</dbReference>
<dbReference type="GO" id="GO:0019005">
    <property type="term" value="C:SCF ubiquitin ligase complex"/>
    <property type="evidence" value="ECO:0007669"/>
    <property type="project" value="InterPro"/>
</dbReference>
<dbReference type="GO" id="GO:0016567">
    <property type="term" value="P:protein ubiquitination"/>
    <property type="evidence" value="ECO:0007669"/>
    <property type="project" value="InterPro"/>
</dbReference>
<dbReference type="Pfam" id="PF12937">
    <property type="entry name" value="F-box-like"/>
    <property type="match status" value="1"/>
</dbReference>
<organism evidence="2 3">
    <name type="scientific">Mesorhabditis belari</name>
    <dbReference type="NCBI Taxonomy" id="2138241"/>
    <lineage>
        <taxon>Eukaryota</taxon>
        <taxon>Metazoa</taxon>
        <taxon>Ecdysozoa</taxon>
        <taxon>Nematoda</taxon>
        <taxon>Chromadorea</taxon>
        <taxon>Rhabditida</taxon>
        <taxon>Rhabditina</taxon>
        <taxon>Rhabditomorpha</taxon>
        <taxon>Rhabditoidea</taxon>
        <taxon>Rhabditidae</taxon>
        <taxon>Mesorhabditinae</taxon>
        <taxon>Mesorhabditis</taxon>
    </lineage>
</organism>
<dbReference type="InterPro" id="IPR036047">
    <property type="entry name" value="F-box-like_dom_sf"/>
</dbReference>
<evidence type="ECO:0000313" key="3">
    <source>
        <dbReference type="WBParaSite" id="MBELARI_LOCUS7523"/>
    </source>
</evidence>
<dbReference type="AlphaFoldDB" id="A0AAF3FN60"/>
<accession>A0AAF3FN60</accession>